<evidence type="ECO:0000256" key="5">
    <source>
        <dbReference type="ARBA" id="ARBA00022475"/>
    </source>
</evidence>
<dbReference type="GO" id="GO:0008360">
    <property type="term" value="P:regulation of cell shape"/>
    <property type="evidence" value="ECO:0007669"/>
    <property type="project" value="UniProtKB-KW"/>
</dbReference>
<dbReference type="Gene3D" id="1.10.3810.10">
    <property type="entry name" value="Biosynthetic peptidoglycan transglycosylase-like"/>
    <property type="match status" value="1"/>
</dbReference>
<dbReference type="GO" id="GO:0005886">
    <property type="term" value="C:plasma membrane"/>
    <property type="evidence" value="ECO:0007669"/>
    <property type="project" value="UniProtKB-SubCell"/>
</dbReference>
<dbReference type="GO" id="GO:0008955">
    <property type="term" value="F:peptidoglycan glycosyltransferase activity"/>
    <property type="evidence" value="ECO:0007669"/>
    <property type="project" value="UniProtKB-EC"/>
</dbReference>
<evidence type="ECO:0000256" key="8">
    <source>
        <dbReference type="ARBA" id="ARBA00022676"/>
    </source>
</evidence>
<evidence type="ECO:0000256" key="9">
    <source>
        <dbReference type="ARBA" id="ARBA00022679"/>
    </source>
</evidence>
<evidence type="ECO:0000313" key="22">
    <source>
        <dbReference type="Proteomes" id="UP000064893"/>
    </source>
</evidence>
<keyword evidence="7" id="KW-0645">Protease</keyword>
<dbReference type="InterPro" id="IPR001264">
    <property type="entry name" value="Glyco_trans_51"/>
</dbReference>
<evidence type="ECO:0000313" key="21">
    <source>
        <dbReference type="EMBL" id="ALO16071.1"/>
    </source>
</evidence>
<gene>
    <name evidence="21" type="primary">mrcA</name>
    <name evidence="21" type="ORF">L21SP5_02444</name>
</gene>
<dbReference type="KEGG" id="blq:L21SP5_02444"/>
<keyword evidence="10" id="KW-0378">Hydrolase</keyword>
<keyword evidence="11" id="KW-0133">Cell shape</keyword>
<keyword evidence="18" id="KW-0812">Transmembrane</keyword>
<keyword evidence="15" id="KW-0961">Cell wall biogenesis/degradation</keyword>
<dbReference type="InterPro" id="IPR050396">
    <property type="entry name" value="Glycosyltr_51/Transpeptidase"/>
</dbReference>
<dbReference type="SUPFAM" id="SSF56601">
    <property type="entry name" value="beta-lactamase/transpeptidase-like"/>
    <property type="match status" value="1"/>
</dbReference>
<evidence type="ECO:0000256" key="16">
    <source>
        <dbReference type="ARBA" id="ARBA00034000"/>
    </source>
</evidence>
<comment type="similarity">
    <text evidence="4">In the N-terminal section; belongs to the glycosyltransferase 51 family.</text>
</comment>
<evidence type="ECO:0000256" key="13">
    <source>
        <dbReference type="ARBA" id="ARBA00023136"/>
    </source>
</evidence>
<dbReference type="Gene3D" id="3.40.710.10">
    <property type="entry name" value="DD-peptidase/beta-lactamase superfamily"/>
    <property type="match status" value="2"/>
</dbReference>
<dbReference type="Pfam" id="PF00912">
    <property type="entry name" value="Transgly"/>
    <property type="match status" value="1"/>
</dbReference>
<dbReference type="EMBL" id="CP013118">
    <property type="protein sequence ID" value="ALO16071.1"/>
    <property type="molecule type" value="Genomic_DNA"/>
</dbReference>
<dbReference type="AlphaFoldDB" id="A0A0S2I1D0"/>
<evidence type="ECO:0000256" key="11">
    <source>
        <dbReference type="ARBA" id="ARBA00022960"/>
    </source>
</evidence>
<evidence type="ECO:0000256" key="3">
    <source>
        <dbReference type="ARBA" id="ARBA00007090"/>
    </source>
</evidence>
<reference evidence="21 22" key="1">
    <citation type="submission" date="2015-11" db="EMBL/GenBank/DDBJ databases">
        <title>Description and complete genome sequence of a novel strain predominating in hypersaline microbial mats and representing a new family of the Bacteriodetes phylum.</title>
        <authorList>
            <person name="Spring S."/>
            <person name="Bunk B."/>
            <person name="Sproer C."/>
            <person name="Klenk H.-P."/>
        </authorList>
    </citation>
    <scope>NUCLEOTIDE SEQUENCE [LARGE SCALE GENOMIC DNA]</scope>
    <source>
        <strain evidence="21 22">L21-Spi-D4</strain>
    </source>
</reference>
<dbReference type="PANTHER" id="PTHR32282:SF11">
    <property type="entry name" value="PENICILLIN-BINDING PROTEIN 1B"/>
    <property type="match status" value="1"/>
</dbReference>
<evidence type="ECO:0000256" key="2">
    <source>
        <dbReference type="ARBA" id="ARBA00004752"/>
    </source>
</evidence>
<evidence type="ECO:0000256" key="10">
    <source>
        <dbReference type="ARBA" id="ARBA00022801"/>
    </source>
</evidence>
<comment type="catalytic activity">
    <reaction evidence="17">
        <text>[GlcNAc-(1-&gt;4)-Mur2Ac(oyl-L-Ala-gamma-D-Glu-L-Lys-D-Ala-D-Ala)](n)-di-trans,octa-cis-undecaprenyl diphosphate + beta-D-GlcNAc-(1-&gt;4)-Mur2Ac(oyl-L-Ala-gamma-D-Glu-L-Lys-D-Ala-D-Ala)-di-trans,octa-cis-undecaprenyl diphosphate = [GlcNAc-(1-&gt;4)-Mur2Ac(oyl-L-Ala-gamma-D-Glu-L-Lys-D-Ala-D-Ala)](n+1)-di-trans,octa-cis-undecaprenyl diphosphate + di-trans,octa-cis-undecaprenyl diphosphate + H(+)</text>
        <dbReference type="Rhea" id="RHEA:23708"/>
        <dbReference type="Rhea" id="RHEA-COMP:9602"/>
        <dbReference type="Rhea" id="RHEA-COMP:9603"/>
        <dbReference type="ChEBI" id="CHEBI:15378"/>
        <dbReference type="ChEBI" id="CHEBI:58405"/>
        <dbReference type="ChEBI" id="CHEBI:60033"/>
        <dbReference type="ChEBI" id="CHEBI:78435"/>
        <dbReference type="EC" id="2.4.99.28"/>
    </reaction>
</comment>
<keyword evidence="8" id="KW-0328">Glycosyltransferase</keyword>
<keyword evidence="12" id="KW-0573">Peptidoglycan synthesis</keyword>
<evidence type="ECO:0000259" key="19">
    <source>
        <dbReference type="Pfam" id="PF00905"/>
    </source>
</evidence>
<accession>A0A0S2I1D0</accession>
<evidence type="ECO:0000256" key="7">
    <source>
        <dbReference type="ARBA" id="ARBA00022670"/>
    </source>
</evidence>
<dbReference type="GO" id="GO:0006508">
    <property type="term" value="P:proteolysis"/>
    <property type="evidence" value="ECO:0007669"/>
    <property type="project" value="UniProtKB-KW"/>
</dbReference>
<evidence type="ECO:0000256" key="6">
    <source>
        <dbReference type="ARBA" id="ARBA00022645"/>
    </source>
</evidence>
<dbReference type="InterPro" id="IPR036950">
    <property type="entry name" value="PBP_transglycosylase"/>
</dbReference>
<dbReference type="InterPro" id="IPR023346">
    <property type="entry name" value="Lysozyme-like_dom_sf"/>
</dbReference>
<keyword evidence="9" id="KW-0808">Transferase</keyword>
<dbReference type="Pfam" id="PF00905">
    <property type="entry name" value="Transpeptidase"/>
    <property type="match status" value="1"/>
</dbReference>
<dbReference type="STRING" id="1307839.L21SP5_02444"/>
<feature type="transmembrane region" description="Helical" evidence="18">
    <location>
        <begin position="16"/>
        <end position="39"/>
    </location>
</feature>
<keyword evidence="14" id="KW-0511">Multifunctional enzyme</keyword>
<dbReference type="InterPro" id="IPR001460">
    <property type="entry name" value="PCN-bd_Tpept"/>
</dbReference>
<evidence type="ECO:0000256" key="18">
    <source>
        <dbReference type="SAM" id="Phobius"/>
    </source>
</evidence>
<comment type="pathway">
    <text evidence="2">Cell wall biogenesis; peptidoglycan biosynthesis.</text>
</comment>
<keyword evidence="22" id="KW-1185">Reference proteome</keyword>
<protein>
    <submittedName>
        <fullName evidence="21">Penicillin-binding protein 1A</fullName>
    </submittedName>
</protein>
<evidence type="ECO:0000256" key="4">
    <source>
        <dbReference type="ARBA" id="ARBA00007739"/>
    </source>
</evidence>
<evidence type="ECO:0000256" key="1">
    <source>
        <dbReference type="ARBA" id="ARBA00004236"/>
    </source>
</evidence>
<comment type="catalytic activity">
    <reaction evidence="16">
        <text>Preferential cleavage: (Ac)2-L-Lys-D-Ala-|-D-Ala. Also transpeptidation of peptidyl-alanyl moieties that are N-acyl substituents of D-alanine.</text>
        <dbReference type="EC" id="3.4.16.4"/>
    </reaction>
</comment>
<dbReference type="OrthoDB" id="9766909at2"/>
<dbReference type="GO" id="GO:0009002">
    <property type="term" value="F:serine-type D-Ala-D-Ala carboxypeptidase activity"/>
    <property type="evidence" value="ECO:0007669"/>
    <property type="project" value="UniProtKB-EC"/>
</dbReference>
<proteinExistence type="inferred from homology"/>
<name>A0A0S2I1D0_9BACT</name>
<dbReference type="GO" id="GO:0009252">
    <property type="term" value="P:peptidoglycan biosynthetic process"/>
    <property type="evidence" value="ECO:0007669"/>
    <property type="project" value="UniProtKB-KW"/>
</dbReference>
<dbReference type="GO" id="GO:0008658">
    <property type="term" value="F:penicillin binding"/>
    <property type="evidence" value="ECO:0007669"/>
    <property type="project" value="InterPro"/>
</dbReference>
<feature type="domain" description="Penicillin-binding protein transpeptidase" evidence="19">
    <location>
        <begin position="464"/>
        <end position="703"/>
    </location>
</feature>
<organism evidence="21 22">
    <name type="scientific">Salinivirga cyanobacteriivorans</name>
    <dbReference type="NCBI Taxonomy" id="1307839"/>
    <lineage>
        <taxon>Bacteria</taxon>
        <taxon>Pseudomonadati</taxon>
        <taxon>Bacteroidota</taxon>
        <taxon>Bacteroidia</taxon>
        <taxon>Bacteroidales</taxon>
        <taxon>Salinivirgaceae</taxon>
        <taxon>Salinivirga</taxon>
    </lineage>
</organism>
<keyword evidence="18" id="KW-1133">Transmembrane helix</keyword>
<dbReference type="SUPFAM" id="SSF53955">
    <property type="entry name" value="Lysozyme-like"/>
    <property type="match status" value="1"/>
</dbReference>
<dbReference type="GO" id="GO:0030288">
    <property type="term" value="C:outer membrane-bounded periplasmic space"/>
    <property type="evidence" value="ECO:0007669"/>
    <property type="project" value="TreeGrafter"/>
</dbReference>
<evidence type="ECO:0000256" key="15">
    <source>
        <dbReference type="ARBA" id="ARBA00023316"/>
    </source>
</evidence>
<sequence>MTQEHQPESKPNFKKYIIIFWSIIIVPIVGFIIFFTLIATGKMGFMPTFEDLENPENNIASQVYSADKVAMGNYYYQNRTYINFDDLSPNMVNALIATEDYRFERHAGIDGIALMRVLYGVMTGSHKGGGSTITQQLAKNLFPRDTTSYGSKFSYYANLTLTKFKEWVTAVKLERNYTKEEILVMYLNTVYFGYHSYGIKSAAKTFFNTTPKKLALNEAATLVGVLKAPSYYSPVRHPDRAKHRRNIVLNQMRKYEFISPATYDTLSQKPVELEFKVQDHNVGLATYLREYLRLKLNKPNPFEEEYTNEDNFSKDSAKWVDDPVYGWCNKNFKPDGEPYNLYKDGLKIYTTIDSRMQKYAEASMREHLSQDLQKAFFEEKKYNQKGPFSKDLEQEQIDQIMKNSMRRSARYWNMKSRGKSEKEIKAAFNKPVEMSVFSYDGEIDTTMTPWDSILYYKYYLHSGFMAVDPHDGHVKAYVGGINFKHFKFDHVTGGRRQVGSTFKPFLYTLAMQEGYSPCYRVPNVPVTITLPTGETWTPESVGPDRFKRKNITLKTGLAHSINNLSAWLIQQFKPKAVIDITRLMGVKSHIPEVPSIALGSADLSLYEMVSAYTTYANKGIHTTPLFVTHIEDKNGNELASFKARKNEAISENAAYLMLNLLQNVVNEGTSIRLRYKYELEGEIAGKTGTTNNQSDGWFMGVVPELVAGVWTGGEERSIHFDGISLGQGANMALPVYGLFMQKVFADEELHISPKDTFAVPENFYMDLDCGEKDGETTIDKETLNEEFFN</sequence>
<evidence type="ECO:0000256" key="14">
    <source>
        <dbReference type="ARBA" id="ARBA00023268"/>
    </source>
</evidence>
<comment type="similarity">
    <text evidence="3">In the C-terminal section; belongs to the transpeptidase family.</text>
</comment>
<dbReference type="InterPro" id="IPR012338">
    <property type="entry name" value="Beta-lactam/transpept-like"/>
</dbReference>
<evidence type="ECO:0000259" key="20">
    <source>
        <dbReference type="Pfam" id="PF00912"/>
    </source>
</evidence>
<dbReference type="Proteomes" id="UP000064893">
    <property type="component" value="Chromosome"/>
</dbReference>
<dbReference type="PATRIC" id="fig|1307839.3.peg.2563"/>
<feature type="domain" description="Glycosyl transferase family 51" evidence="20">
    <location>
        <begin position="73"/>
        <end position="252"/>
    </location>
</feature>
<dbReference type="GO" id="GO:0071555">
    <property type="term" value="P:cell wall organization"/>
    <property type="evidence" value="ECO:0007669"/>
    <property type="project" value="UniProtKB-KW"/>
</dbReference>
<keyword evidence="13 18" id="KW-0472">Membrane</keyword>
<dbReference type="RefSeq" id="WP_057953476.1">
    <property type="nucleotide sequence ID" value="NZ_CP013118.1"/>
</dbReference>
<keyword evidence="6" id="KW-0121">Carboxypeptidase</keyword>
<evidence type="ECO:0000256" key="12">
    <source>
        <dbReference type="ARBA" id="ARBA00022984"/>
    </source>
</evidence>
<keyword evidence="5" id="KW-1003">Cell membrane</keyword>
<dbReference type="PANTHER" id="PTHR32282">
    <property type="entry name" value="BINDING PROTEIN TRANSPEPTIDASE, PUTATIVE-RELATED"/>
    <property type="match status" value="1"/>
</dbReference>
<evidence type="ECO:0000256" key="17">
    <source>
        <dbReference type="ARBA" id="ARBA00049902"/>
    </source>
</evidence>
<comment type="subcellular location">
    <subcellularLocation>
        <location evidence="1">Cell membrane</location>
    </subcellularLocation>
</comment>